<sequence length="188" mass="20815">MDAHPAEISDATPELDPDTFDLNAWIGGVTGTVRAVTLYQRSDLLAVIDGLQRELRLAELVADEDRGMNDASPDGIRQRIEETAREFEASGLVFKVEGRSDESRERIAKRLKKQNVTDAETVVLHQLADAVVEPKGITVDFLRRLQETSEPQLKMLLTAASLANFQPPKVDVNFSSGSSAGRRQRERS</sequence>
<name>A0A5S5CP39_9ACTN</name>
<evidence type="ECO:0000256" key="1">
    <source>
        <dbReference type="SAM" id="MobiDB-lite"/>
    </source>
</evidence>
<evidence type="ECO:0000313" key="3">
    <source>
        <dbReference type="Proteomes" id="UP000322499"/>
    </source>
</evidence>
<proteinExistence type="predicted"/>
<protein>
    <submittedName>
        <fullName evidence="2">Uncharacterized protein</fullName>
    </submittedName>
</protein>
<comment type="caution">
    <text evidence="2">The sequence shown here is derived from an EMBL/GenBank/DDBJ whole genome shotgun (WGS) entry which is preliminary data.</text>
</comment>
<keyword evidence="3" id="KW-1185">Reference proteome</keyword>
<dbReference type="EMBL" id="VNHW01000020">
    <property type="protein sequence ID" value="TYP82075.1"/>
    <property type="molecule type" value="Genomic_DNA"/>
</dbReference>
<dbReference type="Proteomes" id="UP000322499">
    <property type="component" value="Unassembled WGS sequence"/>
</dbReference>
<organism evidence="2 3">
    <name type="scientific">Blastococcus xanthinilyticus</name>
    <dbReference type="NCBI Taxonomy" id="1564164"/>
    <lineage>
        <taxon>Bacteria</taxon>
        <taxon>Bacillati</taxon>
        <taxon>Actinomycetota</taxon>
        <taxon>Actinomycetes</taxon>
        <taxon>Geodermatophilales</taxon>
        <taxon>Geodermatophilaceae</taxon>
        <taxon>Blastococcus</taxon>
    </lineage>
</organism>
<accession>A0A5S5CP39</accession>
<reference evidence="2 3" key="1">
    <citation type="submission" date="2019-07" db="EMBL/GenBank/DDBJ databases">
        <title>Genomic Encyclopedia of Archaeal and Bacterial Type Strains, Phase II (KMG-II): from individual species to whole genera.</title>
        <authorList>
            <person name="Goeker M."/>
        </authorList>
    </citation>
    <scope>NUCLEOTIDE SEQUENCE [LARGE SCALE GENOMIC DNA]</scope>
    <source>
        <strain evidence="2 3">DSM 46842</strain>
    </source>
</reference>
<gene>
    <name evidence="2" type="ORF">BD833_12059</name>
</gene>
<evidence type="ECO:0000313" key="2">
    <source>
        <dbReference type="EMBL" id="TYP82075.1"/>
    </source>
</evidence>
<dbReference type="RefSeq" id="WP_166535112.1">
    <property type="nucleotide sequence ID" value="NZ_VNHW01000020.1"/>
</dbReference>
<feature type="region of interest" description="Disordered" evidence="1">
    <location>
        <begin position="168"/>
        <end position="188"/>
    </location>
</feature>
<dbReference type="AlphaFoldDB" id="A0A5S5CP39"/>